<name>A0A0U2L208_9BACL</name>
<dbReference type="KEGG" id="pnp:IJ22_33050"/>
<evidence type="ECO:0000256" key="6">
    <source>
        <dbReference type="ARBA" id="ARBA00022989"/>
    </source>
</evidence>
<evidence type="ECO:0000256" key="5">
    <source>
        <dbReference type="ARBA" id="ARBA00022692"/>
    </source>
</evidence>
<gene>
    <name evidence="9" type="ORF">IJ22_33050</name>
</gene>
<feature type="transmembrane region" description="Helical" evidence="8">
    <location>
        <begin position="15"/>
        <end position="37"/>
    </location>
</feature>
<dbReference type="GO" id="GO:0022857">
    <property type="term" value="F:transmembrane transporter activity"/>
    <property type="evidence" value="ECO:0007669"/>
    <property type="project" value="InterPro"/>
</dbReference>
<keyword evidence="3" id="KW-1003">Cell membrane</keyword>
<keyword evidence="10" id="KW-1185">Reference proteome</keyword>
<reference evidence="10" key="1">
    <citation type="submission" date="2015-12" db="EMBL/GenBank/DDBJ databases">
        <title>Complete genome sequences of two moderately thermophilic Paenibacillus species.</title>
        <authorList>
            <person name="Butler R.III."/>
            <person name="Wang J."/>
            <person name="Stark B.C."/>
            <person name="Pombert J.-F."/>
        </authorList>
    </citation>
    <scope>NUCLEOTIDE SEQUENCE [LARGE SCALE GENOMIC DNA]</scope>
    <source>
        <strain evidence="10">32O-Y</strain>
    </source>
</reference>
<evidence type="ECO:0000256" key="8">
    <source>
        <dbReference type="SAM" id="Phobius"/>
    </source>
</evidence>
<keyword evidence="4" id="KW-0997">Cell inner membrane</keyword>
<keyword evidence="2" id="KW-0813">Transport</keyword>
<feature type="transmembrane region" description="Helical" evidence="8">
    <location>
        <begin position="250"/>
        <end position="280"/>
    </location>
</feature>
<sequence length="313" mass="32674">MVLNREYIGRFLAKYGIYAAFLLLVIILSITSSSFLTVQNIFNILRQASISGIIAVGMTFVIIRGGIDLSVGSILAFSAVVASSFAQGDAYPLIVPVALGLLAGLLLGGINGIIISRWNVAPFIVTLGMMTAARGLTMVYTDGRPIINLNDSYNRMGGGYVAGIPIPVLIFILVILLGIFILHITKFGRHVYAAGGNEHAARLSGVNVNYVQVAVYAISGLAAGLAGILLSSRVMTGSPVLGIGYELDAIAAVVIGGTSLAGGRGTIIGTVIGVLIIGIMNNGLDLLNVSSYYQQIVKGVIIVLAVLLDKKSH</sequence>
<keyword evidence="7 8" id="KW-0472">Membrane</keyword>
<evidence type="ECO:0000256" key="3">
    <source>
        <dbReference type="ARBA" id="ARBA00022475"/>
    </source>
</evidence>
<feature type="transmembrane region" description="Helical" evidence="8">
    <location>
        <begin position="93"/>
        <end position="114"/>
    </location>
</feature>
<feature type="transmembrane region" description="Helical" evidence="8">
    <location>
        <begin position="44"/>
        <end position="63"/>
    </location>
</feature>
<evidence type="ECO:0000256" key="4">
    <source>
        <dbReference type="ARBA" id="ARBA00022519"/>
    </source>
</evidence>
<dbReference type="EMBL" id="CP013652">
    <property type="protein sequence ID" value="ALS23666.1"/>
    <property type="molecule type" value="Genomic_DNA"/>
</dbReference>
<evidence type="ECO:0000256" key="2">
    <source>
        <dbReference type="ARBA" id="ARBA00022448"/>
    </source>
</evidence>
<evidence type="ECO:0000256" key="7">
    <source>
        <dbReference type="ARBA" id="ARBA00023136"/>
    </source>
</evidence>
<feature type="transmembrane region" description="Helical" evidence="8">
    <location>
        <begin position="292"/>
        <end position="308"/>
    </location>
</feature>
<reference evidence="9 10" key="2">
    <citation type="journal article" date="2016" name="Genome Announc.">
        <title>Complete Genome Sequences of Two Interactive Moderate Thermophiles, Paenibacillus napthalenovorans 32O-Y and Paenibacillus sp. 32O-W.</title>
        <authorList>
            <person name="Butler R.R.III."/>
            <person name="Wang J."/>
            <person name="Stark B.C."/>
            <person name="Pombert J.F."/>
        </authorList>
    </citation>
    <scope>NUCLEOTIDE SEQUENCE [LARGE SCALE GENOMIC DNA]</scope>
    <source>
        <strain evidence="9 10">32O-Y</strain>
    </source>
</reference>
<dbReference type="Pfam" id="PF02653">
    <property type="entry name" value="BPD_transp_2"/>
    <property type="match status" value="1"/>
</dbReference>
<evidence type="ECO:0000256" key="1">
    <source>
        <dbReference type="ARBA" id="ARBA00004651"/>
    </source>
</evidence>
<dbReference type="Proteomes" id="UP000061660">
    <property type="component" value="Chromosome"/>
</dbReference>
<keyword evidence="5 8" id="KW-0812">Transmembrane</keyword>
<dbReference type="RefSeq" id="WP_062409547.1">
    <property type="nucleotide sequence ID" value="NZ_CP013652.1"/>
</dbReference>
<dbReference type="AlphaFoldDB" id="A0A0U2L208"/>
<dbReference type="InterPro" id="IPR001851">
    <property type="entry name" value="ABC_transp_permease"/>
</dbReference>
<dbReference type="PATRIC" id="fig|162209.4.peg.3535"/>
<comment type="subcellular location">
    <subcellularLocation>
        <location evidence="1">Cell membrane</location>
        <topology evidence="1">Multi-pass membrane protein</topology>
    </subcellularLocation>
</comment>
<feature type="transmembrane region" description="Helical" evidence="8">
    <location>
        <begin position="160"/>
        <end position="182"/>
    </location>
</feature>
<feature type="transmembrane region" description="Helical" evidence="8">
    <location>
        <begin position="120"/>
        <end position="140"/>
    </location>
</feature>
<organism evidence="9 10">
    <name type="scientific">Paenibacillus naphthalenovorans</name>
    <dbReference type="NCBI Taxonomy" id="162209"/>
    <lineage>
        <taxon>Bacteria</taxon>
        <taxon>Bacillati</taxon>
        <taxon>Bacillota</taxon>
        <taxon>Bacilli</taxon>
        <taxon>Bacillales</taxon>
        <taxon>Paenibacillaceae</taxon>
        <taxon>Paenibacillus</taxon>
    </lineage>
</organism>
<keyword evidence="6 8" id="KW-1133">Transmembrane helix</keyword>
<proteinExistence type="predicted"/>
<evidence type="ECO:0000313" key="10">
    <source>
        <dbReference type="Proteomes" id="UP000061660"/>
    </source>
</evidence>
<dbReference type="PANTHER" id="PTHR32196:SF21">
    <property type="entry name" value="ABC TRANSPORTER PERMEASE PROTEIN YPHD-RELATED"/>
    <property type="match status" value="1"/>
</dbReference>
<evidence type="ECO:0000313" key="9">
    <source>
        <dbReference type="EMBL" id="ALS23666.1"/>
    </source>
</evidence>
<feature type="transmembrane region" description="Helical" evidence="8">
    <location>
        <begin position="210"/>
        <end position="230"/>
    </location>
</feature>
<dbReference type="GO" id="GO:0005886">
    <property type="term" value="C:plasma membrane"/>
    <property type="evidence" value="ECO:0007669"/>
    <property type="project" value="UniProtKB-SubCell"/>
</dbReference>
<protein>
    <submittedName>
        <fullName evidence="9">Ribose ABC transporter permease</fullName>
    </submittedName>
</protein>
<dbReference type="PANTHER" id="PTHR32196">
    <property type="entry name" value="ABC TRANSPORTER PERMEASE PROTEIN YPHD-RELATED-RELATED"/>
    <property type="match status" value="1"/>
</dbReference>
<dbReference type="CDD" id="cd06579">
    <property type="entry name" value="TM_PBP1_transp_AraH_like"/>
    <property type="match status" value="1"/>
</dbReference>
<accession>A0A0U2L208</accession>
<dbReference type="STRING" id="162209.IJ22_33050"/>
<dbReference type="OrthoDB" id="9784538at2"/>